<dbReference type="Gene3D" id="1.10.510.10">
    <property type="entry name" value="Transferase(Phosphotransferase) domain 1"/>
    <property type="match status" value="1"/>
</dbReference>
<dbReference type="Proteomes" id="UP000218231">
    <property type="component" value="Unassembled WGS sequence"/>
</dbReference>
<evidence type="ECO:0008006" key="13">
    <source>
        <dbReference type="Google" id="ProtNLM"/>
    </source>
</evidence>
<dbReference type="InterPro" id="IPR000961">
    <property type="entry name" value="AGC-kinase_C"/>
</dbReference>
<dbReference type="STRING" id="2018661.A0A2A2J6K7"/>
<dbReference type="InterPro" id="IPR011009">
    <property type="entry name" value="Kinase-like_dom_sf"/>
</dbReference>
<feature type="binding site" evidence="6">
    <location>
        <position position="97"/>
    </location>
    <ligand>
        <name>ATP</name>
        <dbReference type="ChEBI" id="CHEBI:30616"/>
    </ligand>
</feature>
<dbReference type="OrthoDB" id="63267at2759"/>
<comment type="similarity">
    <text evidence="7">Belongs to the protein kinase superfamily.</text>
</comment>
<dbReference type="EMBL" id="LIAE01010651">
    <property type="protein sequence ID" value="PAV57229.1"/>
    <property type="molecule type" value="Genomic_DNA"/>
</dbReference>
<accession>A0A2A2J6K7</accession>
<dbReference type="InterPro" id="IPR017441">
    <property type="entry name" value="Protein_kinase_ATP_BS"/>
</dbReference>
<dbReference type="InterPro" id="IPR000719">
    <property type="entry name" value="Prot_kinase_dom"/>
</dbReference>
<evidence type="ECO:0000256" key="6">
    <source>
        <dbReference type="PROSITE-ProRule" id="PRU10141"/>
    </source>
</evidence>
<dbReference type="PANTHER" id="PTHR24353">
    <property type="entry name" value="CYCLIC NUCLEOTIDE-DEPENDENT PROTEIN KINASE"/>
    <property type="match status" value="1"/>
</dbReference>
<evidence type="ECO:0000259" key="9">
    <source>
        <dbReference type="PROSITE" id="PS50011"/>
    </source>
</evidence>
<proteinExistence type="inferred from homology"/>
<dbReference type="GO" id="GO:0005952">
    <property type="term" value="C:cAMP-dependent protein kinase complex"/>
    <property type="evidence" value="ECO:0007669"/>
    <property type="project" value="TreeGrafter"/>
</dbReference>
<feature type="domain" description="AGC-kinase C-terminal" evidence="10">
    <location>
        <begin position="323"/>
        <end position="376"/>
    </location>
</feature>
<evidence type="ECO:0000256" key="5">
    <source>
        <dbReference type="ARBA" id="ARBA00022840"/>
    </source>
</evidence>
<sequence>MTSSASSTEDDSLTASSDTSPLSSIDSDCSASFTFDPNNNSNVDGNTALFCKLQISDEKHQEVSRKSLQTVVTIGTGTFGRVELVKHEKTGLHYALKILNIHRVVQTRQVDHVYSEKKILEQLDHPFIVNLFTTDQDERNLYIIMEFLPGGELFSYLRESRVFSNSTSRFYAAEIVSALDYLHTHGIAYRDLKPENLMLTKDGHIKMVDFGFAKKLRDRSYTMCGTPEYLAPESLSNKGHNKAVDWWSLGILIYEMMVGRPPFRGKTTSEIYDAIVEHKLKFTRSFNLVAKDLVKKLLVVDRTTRLGCMKNGSLDVIEHRWFEKINWDDLINLRIKPPIIPTLYHAGDHGNFDFYNEPVEPGQVAPQRERDLFREW</sequence>
<keyword evidence="3 6" id="KW-0547">Nucleotide-binding</keyword>
<dbReference type="SUPFAM" id="SSF56112">
    <property type="entry name" value="Protein kinase-like (PK-like)"/>
    <property type="match status" value="1"/>
</dbReference>
<dbReference type="GO" id="GO:0004691">
    <property type="term" value="F:cAMP-dependent protein kinase activity"/>
    <property type="evidence" value="ECO:0007669"/>
    <property type="project" value="TreeGrafter"/>
</dbReference>
<evidence type="ECO:0000256" key="2">
    <source>
        <dbReference type="ARBA" id="ARBA00022679"/>
    </source>
</evidence>
<dbReference type="FunFam" id="1.10.510.10:FF:000005">
    <property type="entry name" value="cAMP-dependent protein kinase catalytic subunit alpha"/>
    <property type="match status" value="1"/>
</dbReference>
<evidence type="ECO:0000256" key="8">
    <source>
        <dbReference type="SAM" id="MobiDB-lite"/>
    </source>
</evidence>
<keyword evidence="12" id="KW-1185">Reference proteome</keyword>
<comment type="caution">
    <text evidence="11">The sequence shown here is derived from an EMBL/GenBank/DDBJ whole genome shotgun (WGS) entry which is preliminary data.</text>
</comment>
<keyword evidence="4" id="KW-0418">Kinase</keyword>
<dbReference type="Pfam" id="PF00069">
    <property type="entry name" value="Pkinase"/>
    <property type="match status" value="1"/>
</dbReference>
<dbReference type="PROSITE" id="PS50011">
    <property type="entry name" value="PROTEIN_KINASE_DOM"/>
    <property type="match status" value="1"/>
</dbReference>
<dbReference type="PROSITE" id="PS51285">
    <property type="entry name" value="AGC_KINASE_CTER"/>
    <property type="match status" value="1"/>
</dbReference>
<evidence type="ECO:0000259" key="10">
    <source>
        <dbReference type="PROSITE" id="PS51285"/>
    </source>
</evidence>
<organism evidence="11 12">
    <name type="scientific">Diploscapter pachys</name>
    <dbReference type="NCBI Taxonomy" id="2018661"/>
    <lineage>
        <taxon>Eukaryota</taxon>
        <taxon>Metazoa</taxon>
        <taxon>Ecdysozoa</taxon>
        <taxon>Nematoda</taxon>
        <taxon>Chromadorea</taxon>
        <taxon>Rhabditida</taxon>
        <taxon>Rhabditina</taxon>
        <taxon>Rhabditomorpha</taxon>
        <taxon>Rhabditoidea</taxon>
        <taxon>Rhabditidae</taxon>
        <taxon>Diploscapter</taxon>
    </lineage>
</organism>
<evidence type="ECO:0000256" key="3">
    <source>
        <dbReference type="ARBA" id="ARBA00022741"/>
    </source>
</evidence>
<evidence type="ECO:0000256" key="4">
    <source>
        <dbReference type="ARBA" id="ARBA00022777"/>
    </source>
</evidence>
<dbReference type="PROSITE" id="PS00108">
    <property type="entry name" value="PROTEIN_KINASE_ST"/>
    <property type="match status" value="1"/>
</dbReference>
<protein>
    <recommendedName>
        <fullName evidence="13">Protein kinase domain-containing protein</fullName>
    </recommendedName>
</protein>
<evidence type="ECO:0000313" key="11">
    <source>
        <dbReference type="EMBL" id="PAV57229.1"/>
    </source>
</evidence>
<dbReference type="InterPro" id="IPR008271">
    <property type="entry name" value="Ser/Thr_kinase_AS"/>
</dbReference>
<keyword evidence="1 7" id="KW-0723">Serine/threonine-protein kinase</keyword>
<evidence type="ECO:0000256" key="1">
    <source>
        <dbReference type="ARBA" id="ARBA00022527"/>
    </source>
</evidence>
<dbReference type="Gene3D" id="3.30.200.20">
    <property type="entry name" value="Phosphorylase Kinase, domain 1"/>
    <property type="match status" value="1"/>
</dbReference>
<feature type="region of interest" description="Disordered" evidence="8">
    <location>
        <begin position="1"/>
        <end position="24"/>
    </location>
</feature>
<keyword evidence="5 6" id="KW-0067">ATP-binding</keyword>
<evidence type="ECO:0000256" key="7">
    <source>
        <dbReference type="RuleBase" id="RU000304"/>
    </source>
</evidence>
<evidence type="ECO:0000313" key="12">
    <source>
        <dbReference type="Proteomes" id="UP000218231"/>
    </source>
</evidence>
<gene>
    <name evidence="11" type="ORF">WR25_11470</name>
</gene>
<feature type="domain" description="Protein kinase" evidence="9">
    <location>
        <begin position="68"/>
        <end position="322"/>
    </location>
</feature>
<dbReference type="AlphaFoldDB" id="A0A2A2J6K7"/>
<name>A0A2A2J6K7_9BILA</name>
<dbReference type="GO" id="GO:0005829">
    <property type="term" value="C:cytosol"/>
    <property type="evidence" value="ECO:0007669"/>
    <property type="project" value="TreeGrafter"/>
</dbReference>
<dbReference type="GO" id="GO:0005524">
    <property type="term" value="F:ATP binding"/>
    <property type="evidence" value="ECO:0007669"/>
    <property type="project" value="UniProtKB-UniRule"/>
</dbReference>
<dbReference type="SMART" id="SM00220">
    <property type="entry name" value="S_TKc"/>
    <property type="match status" value="1"/>
</dbReference>
<dbReference type="SMART" id="SM00133">
    <property type="entry name" value="S_TK_X"/>
    <property type="match status" value="1"/>
</dbReference>
<dbReference type="PANTHER" id="PTHR24353:SF37">
    <property type="entry name" value="CAMP-DEPENDENT PROTEIN KINASE CATALYTIC SUBUNIT PRKX"/>
    <property type="match status" value="1"/>
</dbReference>
<keyword evidence="2" id="KW-0808">Transferase</keyword>
<reference evidence="11 12" key="1">
    <citation type="journal article" date="2017" name="Curr. Biol.">
        <title>Genome architecture and evolution of a unichromosomal asexual nematode.</title>
        <authorList>
            <person name="Fradin H."/>
            <person name="Zegar C."/>
            <person name="Gutwein M."/>
            <person name="Lucas J."/>
            <person name="Kovtun M."/>
            <person name="Corcoran D."/>
            <person name="Baugh L.R."/>
            <person name="Kiontke K."/>
            <person name="Gunsalus K."/>
            <person name="Fitch D.H."/>
            <person name="Piano F."/>
        </authorList>
    </citation>
    <scope>NUCLEOTIDE SEQUENCE [LARGE SCALE GENOMIC DNA]</scope>
    <source>
        <strain evidence="11">PF1309</strain>
    </source>
</reference>
<dbReference type="PROSITE" id="PS00107">
    <property type="entry name" value="PROTEIN_KINASE_ATP"/>
    <property type="match status" value="1"/>
</dbReference>